<comment type="caution">
    <text evidence="5">The sequence shown here is derived from an EMBL/GenBank/DDBJ whole genome shotgun (WGS) entry which is preliminary data.</text>
</comment>
<dbReference type="EMBL" id="BJUN01000007">
    <property type="protein sequence ID" value="GEK58597.1"/>
    <property type="molecule type" value="Genomic_DNA"/>
</dbReference>
<keyword evidence="2" id="KW-0238">DNA-binding</keyword>
<dbReference type="PANTHER" id="PTHR33204:SF29">
    <property type="entry name" value="TRANSCRIPTIONAL REGULATOR"/>
    <property type="match status" value="1"/>
</dbReference>
<dbReference type="STRING" id="1371.GCA_900166605_00899"/>
<evidence type="ECO:0000313" key="5">
    <source>
        <dbReference type="EMBL" id="GEK58597.1"/>
    </source>
</evidence>
<name>A0A510Y853_MARHA</name>
<dbReference type="Gene3D" id="1.10.10.10">
    <property type="entry name" value="Winged helix-like DNA-binding domain superfamily/Winged helix DNA-binding domain"/>
    <property type="match status" value="1"/>
</dbReference>
<evidence type="ECO:0000313" key="6">
    <source>
        <dbReference type="Proteomes" id="UP000321051"/>
    </source>
</evidence>
<feature type="domain" description="HTH hxlR-type" evidence="4">
    <location>
        <begin position="7"/>
        <end position="105"/>
    </location>
</feature>
<dbReference type="PANTHER" id="PTHR33204">
    <property type="entry name" value="TRANSCRIPTIONAL REGULATOR, MARR FAMILY"/>
    <property type="match status" value="1"/>
</dbReference>
<dbReference type="Proteomes" id="UP000321051">
    <property type="component" value="Unassembled WGS sequence"/>
</dbReference>
<dbReference type="Pfam" id="PF01638">
    <property type="entry name" value="HxlR"/>
    <property type="match status" value="1"/>
</dbReference>
<proteinExistence type="predicted"/>
<reference evidence="5 6" key="1">
    <citation type="submission" date="2019-07" db="EMBL/GenBank/DDBJ databases">
        <title>Whole genome shotgun sequence of Marinococcus halophilus NBRC 102359.</title>
        <authorList>
            <person name="Hosoyama A."/>
            <person name="Uohara A."/>
            <person name="Ohji S."/>
            <person name="Ichikawa N."/>
        </authorList>
    </citation>
    <scope>NUCLEOTIDE SEQUENCE [LARGE SCALE GENOMIC DNA]</scope>
    <source>
        <strain evidence="5 6">NBRC 102359</strain>
    </source>
</reference>
<organism evidence="5 6">
    <name type="scientific">Marinococcus halophilus</name>
    <dbReference type="NCBI Taxonomy" id="1371"/>
    <lineage>
        <taxon>Bacteria</taxon>
        <taxon>Bacillati</taxon>
        <taxon>Bacillota</taxon>
        <taxon>Bacilli</taxon>
        <taxon>Bacillales</taxon>
        <taxon>Bacillaceae</taxon>
        <taxon>Marinococcus</taxon>
    </lineage>
</organism>
<dbReference type="RefSeq" id="WP_079474285.1">
    <property type="nucleotide sequence ID" value="NZ_BJUN01000007.1"/>
</dbReference>
<keyword evidence="1" id="KW-0805">Transcription regulation</keyword>
<sequence length="117" mass="13436">MTIEERENIKITLDKVCGKWKAVILMELVGKTLRFSEIKQQLQQINHQTLIKQLKELEHDGLVLRHAYAVVPPKVEYSLTSYGASLESLLRELEKWGREHKVKMEEEGKKSTGSSGC</sequence>
<dbReference type="PROSITE" id="PS51118">
    <property type="entry name" value="HTH_HXLR"/>
    <property type="match status" value="1"/>
</dbReference>
<keyword evidence="6" id="KW-1185">Reference proteome</keyword>
<dbReference type="GO" id="GO:0003677">
    <property type="term" value="F:DNA binding"/>
    <property type="evidence" value="ECO:0007669"/>
    <property type="project" value="UniProtKB-KW"/>
</dbReference>
<dbReference type="OrthoDB" id="9791143at2"/>
<dbReference type="SUPFAM" id="SSF46785">
    <property type="entry name" value="Winged helix' DNA-binding domain"/>
    <property type="match status" value="1"/>
</dbReference>
<evidence type="ECO:0000259" key="4">
    <source>
        <dbReference type="PROSITE" id="PS51118"/>
    </source>
</evidence>
<evidence type="ECO:0000256" key="1">
    <source>
        <dbReference type="ARBA" id="ARBA00023015"/>
    </source>
</evidence>
<evidence type="ECO:0000256" key="3">
    <source>
        <dbReference type="ARBA" id="ARBA00023163"/>
    </source>
</evidence>
<dbReference type="InterPro" id="IPR002577">
    <property type="entry name" value="HTH_HxlR"/>
</dbReference>
<dbReference type="AlphaFoldDB" id="A0A510Y853"/>
<keyword evidence="3" id="KW-0804">Transcription</keyword>
<dbReference type="InterPro" id="IPR036390">
    <property type="entry name" value="WH_DNA-bd_sf"/>
</dbReference>
<gene>
    <name evidence="5" type="ORF">MHA01_15020</name>
</gene>
<accession>A0A510Y853</accession>
<protein>
    <submittedName>
        <fullName evidence="5">Transcriptional regulator</fullName>
    </submittedName>
</protein>
<dbReference type="InterPro" id="IPR036388">
    <property type="entry name" value="WH-like_DNA-bd_sf"/>
</dbReference>
<evidence type="ECO:0000256" key="2">
    <source>
        <dbReference type="ARBA" id="ARBA00023125"/>
    </source>
</evidence>